<organism evidence="1">
    <name type="scientific">Salmonella enterica</name>
    <name type="common">Salmonella choleraesuis</name>
    <dbReference type="NCBI Taxonomy" id="28901"/>
    <lineage>
        <taxon>Bacteria</taxon>
        <taxon>Pseudomonadati</taxon>
        <taxon>Pseudomonadota</taxon>
        <taxon>Gammaproteobacteria</taxon>
        <taxon>Enterobacterales</taxon>
        <taxon>Enterobacteriaceae</taxon>
        <taxon>Salmonella</taxon>
    </lineage>
</organism>
<dbReference type="EMBL" id="DAAMGL010000005">
    <property type="protein sequence ID" value="HAC6565329.1"/>
    <property type="molecule type" value="Genomic_DNA"/>
</dbReference>
<accession>A0A701YVS2</accession>
<proteinExistence type="predicted"/>
<name>A0A701YVS2_SALER</name>
<evidence type="ECO:0000313" key="1">
    <source>
        <dbReference type="EMBL" id="HAC6565329.1"/>
    </source>
</evidence>
<reference evidence="1" key="1">
    <citation type="journal article" date="2018" name="Genome Biol.">
        <title>SKESA: strategic k-mer extension for scrupulous assemblies.</title>
        <authorList>
            <person name="Souvorov A."/>
            <person name="Agarwala R."/>
            <person name="Lipman D.J."/>
        </authorList>
    </citation>
    <scope>NUCLEOTIDE SEQUENCE</scope>
    <source>
        <strain evidence="1">973-77</strain>
    </source>
</reference>
<reference evidence="1" key="2">
    <citation type="submission" date="2018-07" db="EMBL/GenBank/DDBJ databases">
        <authorList>
            <consortium name="NCBI Pathogen Detection Project"/>
        </authorList>
    </citation>
    <scope>NUCLEOTIDE SEQUENCE</scope>
    <source>
        <strain evidence="1">973-77</strain>
    </source>
</reference>
<dbReference type="AlphaFoldDB" id="A0A701YVS2"/>
<sequence>MSSFTSVTYWSKLLGICCVAAFMQLELDSVGRDKSKRRSTADDVVDLQHGQQLLSYVFYAGGMKFTLE</sequence>
<gene>
    <name evidence="1" type="ORF">G0B48_08955</name>
</gene>
<comment type="caution">
    <text evidence="1">The sequence shown here is derived from an EMBL/GenBank/DDBJ whole genome shotgun (WGS) entry which is preliminary data.</text>
</comment>
<protein>
    <submittedName>
        <fullName evidence="1">Uncharacterized protein</fullName>
    </submittedName>
</protein>